<sequence length="111" mass="12448">MPNALEEHAPAQIIGGKRVKAPTHTVPLKATKDEEEKTSDGEDETQISKDTKFEQFERQRRAEAAQKMAQLQESTIPKHDVANKNTGGNRANYNQPRQHNHTVYRGVGNSN</sequence>
<organism evidence="2 3">
    <name type="scientific">Mortierella isabellina</name>
    <name type="common">Filamentous fungus</name>
    <name type="synonym">Umbelopsis isabellina</name>
    <dbReference type="NCBI Taxonomy" id="91625"/>
    <lineage>
        <taxon>Eukaryota</taxon>
        <taxon>Fungi</taxon>
        <taxon>Fungi incertae sedis</taxon>
        <taxon>Mucoromycota</taxon>
        <taxon>Mucoromycotina</taxon>
        <taxon>Umbelopsidomycetes</taxon>
        <taxon>Umbelopsidales</taxon>
        <taxon>Umbelopsidaceae</taxon>
        <taxon>Umbelopsis</taxon>
    </lineage>
</organism>
<evidence type="ECO:0000256" key="1">
    <source>
        <dbReference type="SAM" id="MobiDB-lite"/>
    </source>
</evidence>
<dbReference type="OrthoDB" id="2382415at2759"/>
<dbReference type="Proteomes" id="UP000654370">
    <property type="component" value="Unassembled WGS sequence"/>
</dbReference>
<accession>A0A8H7U895</accession>
<gene>
    <name evidence="2" type="ORF">INT43_000260</name>
</gene>
<dbReference type="AlphaFoldDB" id="A0A8H7U895"/>
<feature type="compositionally biased region" description="Polar residues" evidence="1">
    <location>
        <begin position="83"/>
        <end position="97"/>
    </location>
</feature>
<evidence type="ECO:0000313" key="3">
    <source>
        <dbReference type="Proteomes" id="UP000654370"/>
    </source>
</evidence>
<proteinExistence type="predicted"/>
<evidence type="ECO:0000313" key="2">
    <source>
        <dbReference type="EMBL" id="KAG2172910.1"/>
    </source>
</evidence>
<name>A0A8H7U895_MORIS</name>
<comment type="caution">
    <text evidence="2">The sequence shown here is derived from an EMBL/GenBank/DDBJ whole genome shotgun (WGS) entry which is preliminary data.</text>
</comment>
<feature type="region of interest" description="Disordered" evidence="1">
    <location>
        <begin position="1"/>
        <end position="111"/>
    </location>
</feature>
<feature type="compositionally biased region" description="Basic and acidic residues" evidence="1">
    <location>
        <begin position="30"/>
        <end position="64"/>
    </location>
</feature>
<protein>
    <submittedName>
        <fullName evidence="2">Uncharacterized protein</fullName>
    </submittedName>
</protein>
<dbReference type="EMBL" id="JAEPQZ010000016">
    <property type="protein sequence ID" value="KAG2172910.1"/>
    <property type="molecule type" value="Genomic_DNA"/>
</dbReference>
<reference evidence="2" key="1">
    <citation type="submission" date="2020-12" db="EMBL/GenBank/DDBJ databases">
        <title>Metabolic potential, ecology and presence of endohyphal bacteria is reflected in genomic diversity of Mucoromycotina.</title>
        <authorList>
            <person name="Muszewska A."/>
            <person name="Okrasinska A."/>
            <person name="Steczkiewicz K."/>
            <person name="Drgas O."/>
            <person name="Orlowska M."/>
            <person name="Perlinska-Lenart U."/>
            <person name="Aleksandrzak-Piekarczyk T."/>
            <person name="Szatraj K."/>
            <person name="Zielenkiewicz U."/>
            <person name="Pilsyk S."/>
            <person name="Malc E."/>
            <person name="Mieczkowski P."/>
            <person name="Kruszewska J.S."/>
            <person name="Biernat P."/>
            <person name="Pawlowska J."/>
        </authorList>
    </citation>
    <scope>NUCLEOTIDE SEQUENCE</scope>
    <source>
        <strain evidence="2">WA0000067209</strain>
    </source>
</reference>
<keyword evidence="3" id="KW-1185">Reference proteome</keyword>